<evidence type="ECO:0000256" key="1">
    <source>
        <dbReference type="SAM" id="MobiDB-lite"/>
    </source>
</evidence>
<gene>
    <name evidence="2" type="ORF">BCR39DRAFT_516743</name>
</gene>
<protein>
    <submittedName>
        <fullName evidence="2">Uncharacterized protein</fullName>
    </submittedName>
</protein>
<keyword evidence="3" id="KW-1185">Reference proteome</keyword>
<evidence type="ECO:0000313" key="3">
    <source>
        <dbReference type="Proteomes" id="UP000193986"/>
    </source>
</evidence>
<organism evidence="2 3">
    <name type="scientific">Naematelia encephala</name>
    <dbReference type="NCBI Taxonomy" id="71784"/>
    <lineage>
        <taxon>Eukaryota</taxon>
        <taxon>Fungi</taxon>
        <taxon>Dikarya</taxon>
        <taxon>Basidiomycota</taxon>
        <taxon>Agaricomycotina</taxon>
        <taxon>Tremellomycetes</taxon>
        <taxon>Tremellales</taxon>
        <taxon>Naemateliaceae</taxon>
        <taxon>Naematelia</taxon>
    </lineage>
</organism>
<reference evidence="2 3" key="1">
    <citation type="submission" date="2016-07" db="EMBL/GenBank/DDBJ databases">
        <title>Pervasive Adenine N6-methylation of Active Genes in Fungi.</title>
        <authorList>
            <consortium name="DOE Joint Genome Institute"/>
            <person name="Mondo S.J."/>
            <person name="Dannebaum R.O."/>
            <person name="Kuo R.C."/>
            <person name="Labutti K."/>
            <person name="Haridas S."/>
            <person name="Kuo A."/>
            <person name="Salamov A."/>
            <person name="Ahrendt S.R."/>
            <person name="Lipzen A."/>
            <person name="Sullivan W."/>
            <person name="Andreopoulos W.B."/>
            <person name="Clum A."/>
            <person name="Lindquist E."/>
            <person name="Daum C."/>
            <person name="Ramamoorthy G.K."/>
            <person name="Gryganskyi A."/>
            <person name="Culley D."/>
            <person name="Magnuson J.K."/>
            <person name="James T.Y."/>
            <person name="O'Malley M.A."/>
            <person name="Stajich J.E."/>
            <person name="Spatafora J.W."/>
            <person name="Visel A."/>
            <person name="Grigoriev I.V."/>
        </authorList>
    </citation>
    <scope>NUCLEOTIDE SEQUENCE [LARGE SCALE GENOMIC DNA]</scope>
    <source>
        <strain evidence="2 3">68-887.2</strain>
    </source>
</reference>
<dbReference type="GO" id="GO:0006360">
    <property type="term" value="P:transcription by RNA polymerase I"/>
    <property type="evidence" value="ECO:0007669"/>
    <property type="project" value="InterPro"/>
</dbReference>
<dbReference type="EMBL" id="MCFC01000003">
    <property type="protein sequence ID" value="ORY34204.1"/>
    <property type="molecule type" value="Genomic_DNA"/>
</dbReference>
<dbReference type="InParanoid" id="A0A1Y2BHD4"/>
<dbReference type="OrthoDB" id="76224at2759"/>
<proteinExistence type="predicted"/>
<dbReference type="InterPro" id="IPR013240">
    <property type="entry name" value="DNA-dir_RNA_pol1_su_RPA34"/>
</dbReference>
<accession>A0A1Y2BHD4</accession>
<dbReference type="Proteomes" id="UP000193986">
    <property type="component" value="Unassembled WGS sequence"/>
</dbReference>
<sequence length="284" mass="30828">MIYTRRFVPPPGLEPITVTTTFKDSPFEYDRLSSNPSLELWAIRLPSDFKPSRLSSLSISDISESVKGTLQTRHTPYDLVPAGVSGPASHMAVDAEGRQPTAGPGMVDSMTMQDEVLRREGGEEMGGGMRLLVPRLNAGGKLLVAPIPIKRHLLLTPRISDNVPAAVQDERPLPSFLSTTISSTNTNNVQDGLPAKRTQPAHLLKFRNRAFGFDTPGPDGIVALNTSNGNRIVVDTIKGHENALDASKKGHKNKSTSEPAEKSPKKRKVENGVTPENKKKKVKA</sequence>
<evidence type="ECO:0000313" key="2">
    <source>
        <dbReference type="EMBL" id="ORY34204.1"/>
    </source>
</evidence>
<name>A0A1Y2BHD4_9TREE</name>
<feature type="region of interest" description="Disordered" evidence="1">
    <location>
        <begin position="243"/>
        <end position="284"/>
    </location>
</feature>
<dbReference type="AlphaFoldDB" id="A0A1Y2BHD4"/>
<dbReference type="Gene3D" id="6.20.250.70">
    <property type="match status" value="1"/>
</dbReference>
<comment type="caution">
    <text evidence="2">The sequence shown here is derived from an EMBL/GenBank/DDBJ whole genome shotgun (WGS) entry which is preliminary data.</text>
</comment>
<dbReference type="Pfam" id="PF08208">
    <property type="entry name" value="RNA_polI_A34"/>
    <property type="match status" value="1"/>
</dbReference>